<gene>
    <name evidence="4" type="ORF">GM661_17485</name>
</gene>
<dbReference type="Pfam" id="PF03480">
    <property type="entry name" value="DctP"/>
    <property type="match status" value="1"/>
</dbReference>
<evidence type="ECO:0000256" key="3">
    <source>
        <dbReference type="ARBA" id="ARBA00022729"/>
    </source>
</evidence>
<dbReference type="InterPro" id="IPR004682">
    <property type="entry name" value="TRAP_DctP"/>
</dbReference>
<dbReference type="AlphaFoldDB" id="A0A8A7KLB0"/>
<keyword evidence="2" id="KW-0813">Transport</keyword>
<organism evidence="4 5">
    <name type="scientific">Iocasia fonsfrigidae</name>
    <dbReference type="NCBI Taxonomy" id="2682810"/>
    <lineage>
        <taxon>Bacteria</taxon>
        <taxon>Bacillati</taxon>
        <taxon>Bacillota</taxon>
        <taxon>Clostridia</taxon>
        <taxon>Halanaerobiales</taxon>
        <taxon>Halanaerobiaceae</taxon>
        <taxon>Iocasia</taxon>
    </lineage>
</organism>
<dbReference type="KEGG" id="ifn:GM661_17485"/>
<proteinExistence type="inferred from homology"/>
<dbReference type="InterPro" id="IPR038404">
    <property type="entry name" value="TRAP_DctP_sf"/>
</dbReference>
<evidence type="ECO:0000313" key="4">
    <source>
        <dbReference type="EMBL" id="QTL99617.1"/>
    </source>
</evidence>
<accession>A0A8A7KLB0</accession>
<dbReference type="NCBIfam" id="NF037995">
    <property type="entry name" value="TRAP_S1"/>
    <property type="match status" value="1"/>
</dbReference>
<dbReference type="Proteomes" id="UP000665020">
    <property type="component" value="Chromosome"/>
</dbReference>
<name>A0A8A7KLB0_9FIRM</name>
<dbReference type="InterPro" id="IPR018389">
    <property type="entry name" value="DctP_fam"/>
</dbReference>
<dbReference type="PANTHER" id="PTHR33376">
    <property type="match status" value="1"/>
</dbReference>
<evidence type="ECO:0000256" key="2">
    <source>
        <dbReference type="ARBA" id="ARBA00022448"/>
    </source>
</evidence>
<protein>
    <submittedName>
        <fullName evidence="4">DctP family TRAP transporter solute-binding subunit</fullName>
    </submittedName>
</protein>
<dbReference type="EMBL" id="CP046640">
    <property type="protein sequence ID" value="QTL99617.1"/>
    <property type="molecule type" value="Genomic_DNA"/>
</dbReference>
<sequence length="349" mass="39281">MKRVFCFLLTLGVCVVLLGSVSLAKEEYVMKYSWNTQADPMKTSSTAQAWVFKQEVERLSGGRIKVELYPAGQLGDQRSATEQVRRGTIEVTDIASGVLASMYYEPLSIFDLPYVFSSREVAKRVLDTNNPFTQKIIEDCAKKTGIRILGLEPFGFRHFTNNVRPIKSPEDLNGLKIRVMETVPHTEMVKALGASPVPVPFMEVYTSLETGVIDGQENPASLILSESFHEVQKYMSLDGHLLAVGAILINEEWYQSLPEDLQQALYHGSRNAMNTYNGFGGLLDVIAIEELREKGMKIYALSPEEKRAFQKVARPPVEKWMREKIGDQVVDEFLDAVEKAEQKLAEETF</sequence>
<evidence type="ECO:0000256" key="1">
    <source>
        <dbReference type="ARBA" id="ARBA00009023"/>
    </source>
</evidence>
<comment type="similarity">
    <text evidence="1">Belongs to the bacterial solute-binding protein 7 family.</text>
</comment>
<dbReference type="RefSeq" id="WP_230867950.1">
    <property type="nucleotide sequence ID" value="NZ_CP046640.1"/>
</dbReference>
<evidence type="ECO:0000313" key="5">
    <source>
        <dbReference type="Proteomes" id="UP000665020"/>
    </source>
</evidence>
<dbReference type="GO" id="GO:0055085">
    <property type="term" value="P:transmembrane transport"/>
    <property type="evidence" value="ECO:0007669"/>
    <property type="project" value="InterPro"/>
</dbReference>
<dbReference type="PIRSF" id="PIRSF006470">
    <property type="entry name" value="DctB"/>
    <property type="match status" value="1"/>
</dbReference>
<reference evidence="4" key="1">
    <citation type="submission" date="2019-12" db="EMBL/GenBank/DDBJ databases">
        <authorList>
            <person name="zhang j."/>
            <person name="sun C.M."/>
        </authorList>
    </citation>
    <scope>NUCLEOTIDE SEQUENCE</scope>
    <source>
        <strain evidence="4">NS-1</strain>
    </source>
</reference>
<dbReference type="GO" id="GO:0030288">
    <property type="term" value="C:outer membrane-bounded periplasmic space"/>
    <property type="evidence" value="ECO:0007669"/>
    <property type="project" value="InterPro"/>
</dbReference>
<keyword evidence="5" id="KW-1185">Reference proteome</keyword>
<dbReference type="Gene3D" id="3.40.190.170">
    <property type="entry name" value="Bacterial extracellular solute-binding protein, family 7"/>
    <property type="match status" value="1"/>
</dbReference>
<dbReference type="PANTHER" id="PTHR33376:SF7">
    <property type="entry name" value="C4-DICARBOXYLATE-BINDING PROTEIN DCTB"/>
    <property type="match status" value="1"/>
</dbReference>
<dbReference type="NCBIfam" id="TIGR00787">
    <property type="entry name" value="dctP"/>
    <property type="match status" value="1"/>
</dbReference>
<keyword evidence="3" id="KW-0732">Signal</keyword>